<dbReference type="Gramene" id="A08p05600.2_BraZ1">
    <property type="protein sequence ID" value="A08p05600.2_BraZ1.CDS"/>
    <property type="gene ID" value="A08g05600.2_BraZ1"/>
</dbReference>
<evidence type="ECO:0000259" key="1">
    <source>
        <dbReference type="Pfam" id="PF00168"/>
    </source>
</evidence>
<dbReference type="InterPro" id="IPR047259">
    <property type="entry name" value="QUIRKY-like"/>
</dbReference>
<organism evidence="3">
    <name type="scientific">Brassica campestris</name>
    <name type="common">Field mustard</name>
    <dbReference type="NCBI Taxonomy" id="3711"/>
    <lineage>
        <taxon>Eukaryota</taxon>
        <taxon>Viridiplantae</taxon>
        <taxon>Streptophyta</taxon>
        <taxon>Embryophyta</taxon>
        <taxon>Tracheophyta</taxon>
        <taxon>Spermatophyta</taxon>
        <taxon>Magnoliopsida</taxon>
        <taxon>eudicotyledons</taxon>
        <taxon>Gunneridae</taxon>
        <taxon>Pentapetalae</taxon>
        <taxon>rosids</taxon>
        <taxon>malvids</taxon>
        <taxon>Brassicales</taxon>
        <taxon>Brassicaceae</taxon>
        <taxon>Brassiceae</taxon>
        <taxon>Brassica</taxon>
    </lineage>
</organism>
<evidence type="ECO:0000313" key="2">
    <source>
        <dbReference type="EMBL" id="CAG7896894.1"/>
    </source>
</evidence>
<dbReference type="SUPFAM" id="SSF49562">
    <property type="entry name" value="C2 domain (Calcium/lipid-binding domain, CaLB)"/>
    <property type="match status" value="1"/>
</dbReference>
<dbReference type="AlphaFoldDB" id="A0A3P6C565"/>
<dbReference type="PANTHER" id="PTHR31425:SF34">
    <property type="entry name" value="C2 DOMAIN-CONTAINING PROTEIN-RELATED"/>
    <property type="match status" value="1"/>
</dbReference>
<dbReference type="Pfam" id="PF00168">
    <property type="entry name" value="C2"/>
    <property type="match status" value="1"/>
</dbReference>
<feature type="domain" description="C2" evidence="1">
    <location>
        <begin position="62"/>
        <end position="130"/>
    </location>
</feature>
<accession>A0A3P6C565</accession>
<proteinExistence type="predicted"/>
<dbReference type="InterPro" id="IPR000008">
    <property type="entry name" value="C2_dom"/>
</dbReference>
<sequence length="160" mass="17954">MAENDFSLKETCPKIGGGRSIPGGELLTSSFDLLERMSLRIWFLHGNNTNPEVLEKGFLGNVVVRSTASQTRTMSPVWNEDMMFVVVEPFEDLEDKLGQKEECLGKCEIKLSRVETRVLPGPVLPIWYNLVGDSRKFAGRLHLRVSLDGGYHVLDESTQV</sequence>
<dbReference type="PANTHER" id="PTHR31425">
    <property type="entry name" value="PHOSPHORIBOSYLANTHRANILATE TRANSFERASE ISOFORM 1"/>
    <property type="match status" value="1"/>
</dbReference>
<dbReference type="Gene3D" id="2.60.40.150">
    <property type="entry name" value="C2 domain"/>
    <property type="match status" value="1"/>
</dbReference>
<protein>
    <recommendedName>
        <fullName evidence="1">C2 domain-containing protein</fullName>
    </recommendedName>
</protein>
<reference evidence="3" key="1">
    <citation type="submission" date="2018-11" db="EMBL/GenBank/DDBJ databases">
        <authorList>
            <consortium name="Genoscope - CEA"/>
            <person name="William W."/>
        </authorList>
    </citation>
    <scope>NUCLEOTIDE SEQUENCE</scope>
</reference>
<name>A0A3P6C565_BRACM</name>
<dbReference type="Proteomes" id="UP000694005">
    <property type="component" value="Chromosome A08"/>
</dbReference>
<dbReference type="InterPro" id="IPR035892">
    <property type="entry name" value="C2_domain_sf"/>
</dbReference>
<dbReference type="EMBL" id="LS974624">
    <property type="protein sequence ID" value="CAG7896894.1"/>
    <property type="molecule type" value="Genomic_DNA"/>
</dbReference>
<dbReference type="EMBL" id="LR031575">
    <property type="protein sequence ID" value="VDD03069.1"/>
    <property type="molecule type" value="Genomic_DNA"/>
</dbReference>
<gene>
    <name evidence="3" type="ORF">BRAA08T32546Z</name>
    <name evidence="2" type="ORF">BRAPAZ1V2_A08P05600.2</name>
</gene>
<evidence type="ECO:0000313" key="3">
    <source>
        <dbReference type="EMBL" id="VDD03069.1"/>
    </source>
</evidence>